<feature type="transmembrane region" description="Helical" evidence="1">
    <location>
        <begin position="36"/>
        <end position="64"/>
    </location>
</feature>
<name>A0A432W282_9GAMM</name>
<proteinExistence type="predicted"/>
<reference evidence="3" key="1">
    <citation type="journal article" date="2018" name="Front. Microbiol.">
        <title>Genome-Based Analysis Reveals the Taxonomy and Diversity of the Family Idiomarinaceae.</title>
        <authorList>
            <person name="Liu Y."/>
            <person name="Lai Q."/>
            <person name="Shao Z."/>
        </authorList>
    </citation>
    <scope>NUCLEOTIDE SEQUENCE [LARGE SCALE GENOMIC DNA]</scope>
    <source>
        <strain evidence="3">GBPy7</strain>
    </source>
</reference>
<evidence type="ECO:0000313" key="2">
    <source>
        <dbReference type="EMBL" id="RUO23332.1"/>
    </source>
</evidence>
<comment type="caution">
    <text evidence="2">The sequence shown here is derived from an EMBL/GenBank/DDBJ whole genome shotgun (WGS) entry which is preliminary data.</text>
</comment>
<keyword evidence="1" id="KW-0812">Transmembrane</keyword>
<gene>
    <name evidence="2" type="ORF">CWE08_01400</name>
</gene>
<dbReference type="Proteomes" id="UP000288395">
    <property type="component" value="Unassembled WGS sequence"/>
</dbReference>
<dbReference type="EMBL" id="PIPJ01000001">
    <property type="protein sequence ID" value="RUO23332.1"/>
    <property type="molecule type" value="Genomic_DNA"/>
</dbReference>
<dbReference type="AlphaFoldDB" id="A0A432W282"/>
<feature type="transmembrane region" description="Helical" evidence="1">
    <location>
        <begin position="12"/>
        <end position="30"/>
    </location>
</feature>
<organism evidence="2 3">
    <name type="scientific">Aliidiomarina iranensis</name>
    <dbReference type="NCBI Taxonomy" id="1434071"/>
    <lineage>
        <taxon>Bacteria</taxon>
        <taxon>Pseudomonadati</taxon>
        <taxon>Pseudomonadota</taxon>
        <taxon>Gammaproteobacteria</taxon>
        <taxon>Alteromonadales</taxon>
        <taxon>Idiomarinaceae</taxon>
        <taxon>Aliidiomarina</taxon>
    </lineage>
</organism>
<evidence type="ECO:0000313" key="3">
    <source>
        <dbReference type="Proteomes" id="UP000288395"/>
    </source>
</evidence>
<evidence type="ECO:0000256" key="1">
    <source>
        <dbReference type="SAM" id="Phobius"/>
    </source>
</evidence>
<sequence>MGGAGGASPRTIAVVIVAVLSVANAFTIITEGKRHIIIALNLFNVLIIHSLKAGMASSLTASIAKKDAVNMR</sequence>
<keyword evidence="1" id="KW-0472">Membrane</keyword>
<protein>
    <submittedName>
        <fullName evidence="2">Uncharacterized protein</fullName>
    </submittedName>
</protein>
<accession>A0A432W282</accession>
<keyword evidence="1" id="KW-1133">Transmembrane helix</keyword>
<keyword evidence="3" id="KW-1185">Reference proteome</keyword>